<evidence type="ECO:0000256" key="1">
    <source>
        <dbReference type="SAM" id="MobiDB-lite"/>
    </source>
</evidence>
<keyword evidence="3" id="KW-1185">Reference proteome</keyword>
<feature type="region of interest" description="Disordered" evidence="1">
    <location>
        <begin position="242"/>
        <end position="261"/>
    </location>
</feature>
<sequence>MRPLPRGMVHAHVMHSALKGDTSVSTSSHKQSLIDMLVHCHSTVITDSLPKLSQASVLQCLFVNIYLLVTPPSGRLSQATTSSSWSPLHNLSPPAVTGSTNDVAWSLPLRLTNSAMAKDLTSGECKLIRGPPPKSAAQYRISESTVRWTRILDECGPVRKYSTYSGYSVIYDRRDIFTRQYDGEADDPAQAQVCVTLSRLRNTSRESSDRKRRASATSAPTTRVAIPALFFECNTPAVRSTPLLHAPQPQRAPNAQPPPGSCARAGRFVTFSCINVNLSPRMMIVSEWRGCRRLSRQETGKTLKRLLTGRRRRPLSYGLLRRFGDRVSRELAYNRLVATSTGIIDNRQVRNASYAHTVPTAMAHFLTIVSFRSDGLGPWPSTTARCGPGPVTSFDRGATTASGTGGLKFALRDMEREL</sequence>
<comment type="caution">
    <text evidence="2">The sequence shown here is derived from an EMBL/GenBank/DDBJ whole genome shotgun (WGS) entry which is preliminary data.</text>
</comment>
<name>A0A4C1Y810_EUMVA</name>
<reference evidence="2 3" key="1">
    <citation type="journal article" date="2019" name="Commun. Biol.">
        <title>The bagworm genome reveals a unique fibroin gene that provides high tensile strength.</title>
        <authorList>
            <person name="Kono N."/>
            <person name="Nakamura H."/>
            <person name="Ohtoshi R."/>
            <person name="Tomita M."/>
            <person name="Numata K."/>
            <person name="Arakawa K."/>
        </authorList>
    </citation>
    <scope>NUCLEOTIDE SEQUENCE [LARGE SCALE GENOMIC DNA]</scope>
</reference>
<evidence type="ECO:0000313" key="2">
    <source>
        <dbReference type="EMBL" id="GBP72076.1"/>
    </source>
</evidence>
<dbReference type="EMBL" id="BGZK01001132">
    <property type="protein sequence ID" value="GBP72076.1"/>
    <property type="molecule type" value="Genomic_DNA"/>
</dbReference>
<gene>
    <name evidence="2" type="ORF">EVAR_49641_1</name>
</gene>
<dbReference type="AlphaFoldDB" id="A0A4C1Y810"/>
<dbReference type="Proteomes" id="UP000299102">
    <property type="component" value="Unassembled WGS sequence"/>
</dbReference>
<evidence type="ECO:0000313" key="3">
    <source>
        <dbReference type="Proteomes" id="UP000299102"/>
    </source>
</evidence>
<accession>A0A4C1Y810</accession>
<organism evidence="2 3">
    <name type="scientific">Eumeta variegata</name>
    <name type="common">Bagworm moth</name>
    <name type="synonym">Eumeta japonica</name>
    <dbReference type="NCBI Taxonomy" id="151549"/>
    <lineage>
        <taxon>Eukaryota</taxon>
        <taxon>Metazoa</taxon>
        <taxon>Ecdysozoa</taxon>
        <taxon>Arthropoda</taxon>
        <taxon>Hexapoda</taxon>
        <taxon>Insecta</taxon>
        <taxon>Pterygota</taxon>
        <taxon>Neoptera</taxon>
        <taxon>Endopterygota</taxon>
        <taxon>Lepidoptera</taxon>
        <taxon>Glossata</taxon>
        <taxon>Ditrysia</taxon>
        <taxon>Tineoidea</taxon>
        <taxon>Psychidae</taxon>
        <taxon>Oiketicinae</taxon>
        <taxon>Eumeta</taxon>
    </lineage>
</organism>
<protein>
    <submittedName>
        <fullName evidence="2">Uncharacterized protein</fullName>
    </submittedName>
</protein>
<proteinExistence type="predicted"/>